<proteinExistence type="predicted"/>
<evidence type="ECO:0000313" key="1">
    <source>
        <dbReference type="EMBL" id="MCI92514.1"/>
    </source>
</evidence>
<keyword evidence="1" id="KW-0269">Exonuclease</keyword>
<dbReference type="GO" id="GO:0004519">
    <property type="term" value="F:endonuclease activity"/>
    <property type="evidence" value="ECO:0007669"/>
    <property type="project" value="UniProtKB-KW"/>
</dbReference>
<keyword evidence="1" id="KW-0378">Hydrolase</keyword>
<keyword evidence="1" id="KW-0540">Nuclease</keyword>
<reference evidence="1 2" key="1">
    <citation type="journal article" date="2018" name="Front. Plant Sci.">
        <title>Red Clover (Trifolium pratense) and Zigzag Clover (T. medium) - A Picture of Genomic Similarities and Differences.</title>
        <authorList>
            <person name="Dluhosova J."/>
            <person name="Istvanek J."/>
            <person name="Nedelnik J."/>
            <person name="Repkova J."/>
        </authorList>
    </citation>
    <scope>NUCLEOTIDE SEQUENCE [LARGE SCALE GENOMIC DNA]</scope>
    <source>
        <strain evidence="2">cv. 10/8</strain>
        <tissue evidence="1">Leaf</tissue>
    </source>
</reference>
<comment type="caution">
    <text evidence="1">The sequence shown here is derived from an EMBL/GenBank/DDBJ whole genome shotgun (WGS) entry which is preliminary data.</text>
</comment>
<dbReference type="Proteomes" id="UP000265520">
    <property type="component" value="Unassembled WGS sequence"/>
</dbReference>
<dbReference type="AlphaFoldDB" id="A0A392VVU1"/>
<evidence type="ECO:0000313" key="2">
    <source>
        <dbReference type="Proteomes" id="UP000265520"/>
    </source>
</evidence>
<keyword evidence="1" id="KW-0255">Endonuclease</keyword>
<name>A0A392VVU1_9FABA</name>
<feature type="non-terminal residue" evidence="1">
    <location>
        <position position="42"/>
    </location>
</feature>
<organism evidence="1 2">
    <name type="scientific">Trifolium medium</name>
    <dbReference type="NCBI Taxonomy" id="97028"/>
    <lineage>
        <taxon>Eukaryota</taxon>
        <taxon>Viridiplantae</taxon>
        <taxon>Streptophyta</taxon>
        <taxon>Embryophyta</taxon>
        <taxon>Tracheophyta</taxon>
        <taxon>Spermatophyta</taxon>
        <taxon>Magnoliopsida</taxon>
        <taxon>eudicotyledons</taxon>
        <taxon>Gunneridae</taxon>
        <taxon>Pentapetalae</taxon>
        <taxon>rosids</taxon>
        <taxon>fabids</taxon>
        <taxon>Fabales</taxon>
        <taxon>Fabaceae</taxon>
        <taxon>Papilionoideae</taxon>
        <taxon>50 kb inversion clade</taxon>
        <taxon>NPAAA clade</taxon>
        <taxon>Hologalegina</taxon>
        <taxon>IRL clade</taxon>
        <taxon>Trifolieae</taxon>
        <taxon>Trifolium</taxon>
    </lineage>
</organism>
<dbReference type="EMBL" id="LXQA011303335">
    <property type="protein sequence ID" value="MCI92514.1"/>
    <property type="molecule type" value="Genomic_DNA"/>
</dbReference>
<accession>A0A392VVU1</accession>
<sequence length="42" mass="4778">MIALKEWHVSHSRNVPGRLDSLKARLSMLDRKGEDTGLTDDE</sequence>
<dbReference type="GO" id="GO:0004527">
    <property type="term" value="F:exonuclease activity"/>
    <property type="evidence" value="ECO:0007669"/>
    <property type="project" value="UniProtKB-KW"/>
</dbReference>
<protein>
    <submittedName>
        <fullName evidence="1">Endonuclease/exonuclease/phosphatase family protein</fullName>
    </submittedName>
</protein>
<keyword evidence="2" id="KW-1185">Reference proteome</keyword>